<evidence type="ECO:0000256" key="1">
    <source>
        <dbReference type="ARBA" id="ARBA00007099"/>
    </source>
</evidence>
<evidence type="ECO:0000313" key="2">
    <source>
        <dbReference type="EMBL" id="CAH0369817.1"/>
    </source>
</evidence>
<name>A0A8J2WVB6_9STRA</name>
<dbReference type="Proteomes" id="UP000789595">
    <property type="component" value="Unassembled WGS sequence"/>
</dbReference>
<dbReference type="InterPro" id="IPR024131">
    <property type="entry name" value="UPF0489"/>
</dbReference>
<proteinExistence type="inferred from homology"/>
<protein>
    <submittedName>
        <fullName evidence="2">Uncharacterized protein</fullName>
    </submittedName>
</protein>
<dbReference type="EMBL" id="CAKKNE010000002">
    <property type="protein sequence ID" value="CAH0369817.1"/>
    <property type="molecule type" value="Genomic_DNA"/>
</dbReference>
<accession>A0A8J2WVB6</accession>
<sequence>MFIAVVEDHHDALPWLHVALRKKALPLTNIHLVHIDAHPDLGCLRDASAIKAPRVLYDFLDESEYGICEWIWPLVLKGHLSKITWLKPTFADQIAVGGYDITVGVDKGGALKVDSSLSYFVEDKAYSQEVLSEAKCCRLDVTESYKEALSVEGPWILDVCLDFFSCRDPFAGVPLNESRLTGPLPSGGCDDVEDCVKAVDAFEAALLCTKSNPPAMVTVARSARDGYCPPSLVDELERRVVDAVGRVYGDPRVCRDVGGRLALDPGEVSRAFPPARKRPR</sequence>
<comment type="caution">
    <text evidence="2">The sequence shown here is derived from an EMBL/GenBank/DDBJ whole genome shotgun (WGS) entry which is preliminary data.</text>
</comment>
<gene>
    <name evidence="2" type="ORF">PECAL_2P29580</name>
</gene>
<dbReference type="Pfam" id="PF12640">
    <property type="entry name" value="UPF0489"/>
    <property type="match status" value="1"/>
</dbReference>
<dbReference type="AlphaFoldDB" id="A0A8J2WVB6"/>
<comment type="similarity">
    <text evidence="1">Belongs to the UPF0489 family.</text>
</comment>
<evidence type="ECO:0000313" key="3">
    <source>
        <dbReference type="Proteomes" id="UP000789595"/>
    </source>
</evidence>
<dbReference type="OrthoDB" id="418142at2759"/>
<keyword evidence="3" id="KW-1185">Reference proteome</keyword>
<dbReference type="PANTHER" id="PTHR13225:SF3">
    <property type="entry name" value="UPF0489 PROTEIN C5ORF22"/>
    <property type="match status" value="1"/>
</dbReference>
<reference evidence="2" key="1">
    <citation type="submission" date="2021-11" db="EMBL/GenBank/DDBJ databases">
        <authorList>
            <consortium name="Genoscope - CEA"/>
            <person name="William W."/>
        </authorList>
    </citation>
    <scope>NUCLEOTIDE SEQUENCE</scope>
</reference>
<organism evidence="2 3">
    <name type="scientific">Pelagomonas calceolata</name>
    <dbReference type="NCBI Taxonomy" id="35677"/>
    <lineage>
        <taxon>Eukaryota</taxon>
        <taxon>Sar</taxon>
        <taxon>Stramenopiles</taxon>
        <taxon>Ochrophyta</taxon>
        <taxon>Pelagophyceae</taxon>
        <taxon>Pelagomonadales</taxon>
        <taxon>Pelagomonadaceae</taxon>
        <taxon>Pelagomonas</taxon>
    </lineage>
</organism>
<dbReference type="PANTHER" id="PTHR13225">
    <property type="entry name" value="MISEXPRESSION SUPPRESSOR OF RAS 6"/>
    <property type="match status" value="1"/>
</dbReference>